<sequence length="66" mass="7216">MVLPIARTIMPIVPVMAAVVMTSPAVAMMMAVAPMLAAIVLVLHQLHIRHDRCTLHGDRRGVRGYD</sequence>
<gene>
    <name evidence="2" type="ORF">C5750_21225</name>
</gene>
<comment type="caution">
    <text evidence="2">The sequence shown here is derived from an EMBL/GenBank/DDBJ whole genome shotgun (WGS) entry which is preliminary data.</text>
</comment>
<evidence type="ECO:0000313" key="2">
    <source>
        <dbReference type="EMBL" id="PRD50481.1"/>
    </source>
</evidence>
<feature type="transmembrane region" description="Helical" evidence="1">
    <location>
        <begin position="12"/>
        <end position="43"/>
    </location>
</feature>
<dbReference type="EMBL" id="PVBT01000007">
    <property type="protein sequence ID" value="PRD50481.1"/>
    <property type="molecule type" value="Genomic_DNA"/>
</dbReference>
<reference evidence="2 3" key="1">
    <citation type="submission" date="2018-02" db="EMBL/GenBank/DDBJ databases">
        <title>The draft genome of Phyllobacterium myrsinacearum DSM5892.</title>
        <authorList>
            <person name="Li L."/>
            <person name="Liu L."/>
            <person name="Zhang X."/>
            <person name="Wang T."/>
        </authorList>
    </citation>
    <scope>NUCLEOTIDE SEQUENCE [LARGE SCALE GENOMIC DNA]</scope>
    <source>
        <strain evidence="2 3">DSM 5892</strain>
    </source>
</reference>
<keyword evidence="1" id="KW-0812">Transmembrane</keyword>
<dbReference type="Proteomes" id="UP000238563">
    <property type="component" value="Unassembled WGS sequence"/>
</dbReference>
<keyword evidence="1" id="KW-1133">Transmembrane helix</keyword>
<evidence type="ECO:0000313" key="3">
    <source>
        <dbReference type="Proteomes" id="UP000238563"/>
    </source>
</evidence>
<organism evidence="2 3">
    <name type="scientific">Phyllobacterium myrsinacearum</name>
    <dbReference type="NCBI Taxonomy" id="28101"/>
    <lineage>
        <taxon>Bacteria</taxon>
        <taxon>Pseudomonadati</taxon>
        <taxon>Pseudomonadota</taxon>
        <taxon>Alphaproteobacteria</taxon>
        <taxon>Hyphomicrobiales</taxon>
        <taxon>Phyllobacteriaceae</taxon>
        <taxon>Phyllobacterium</taxon>
    </lineage>
</organism>
<keyword evidence="1" id="KW-0472">Membrane</keyword>
<protein>
    <submittedName>
        <fullName evidence="2">Uncharacterized protein</fullName>
    </submittedName>
</protein>
<accession>A0A2S9JCE1</accession>
<proteinExistence type="predicted"/>
<name>A0A2S9JCE1_9HYPH</name>
<keyword evidence="3" id="KW-1185">Reference proteome</keyword>
<dbReference type="AlphaFoldDB" id="A0A2S9JCE1"/>
<evidence type="ECO:0000256" key="1">
    <source>
        <dbReference type="SAM" id="Phobius"/>
    </source>
</evidence>